<dbReference type="AlphaFoldDB" id="A0A8S1QVN6"/>
<keyword evidence="2" id="KW-1185">Reference proteome</keyword>
<protein>
    <submittedName>
        <fullName evidence="1">Uncharacterized protein</fullName>
    </submittedName>
</protein>
<name>A0A8S1QVN6_9CILI</name>
<gene>
    <name evidence="1" type="ORF">PSON_ATCC_30995.1.T1190103</name>
</gene>
<comment type="caution">
    <text evidence="1">The sequence shown here is derived from an EMBL/GenBank/DDBJ whole genome shotgun (WGS) entry which is preliminary data.</text>
</comment>
<sequence>MAQHVAMNNNMDRSLIYQNSIKLNNEYVLQSNYINLHFHIHKMDYIMFQDLSYLLVYDIKIQYKKIVYIYQITIIYIQQNNIGDQELLIFVADRIIHLKKYNFVQKSSRRISRFVKLEGIKTLLLMIKLKLLFQYLNSLKIQIKLSKSLNKQNCQQIKLIQVQTESQIFFAMVAFNFGLACNSLIVSECIFFQLSTVS</sequence>
<dbReference type="Proteomes" id="UP000692954">
    <property type="component" value="Unassembled WGS sequence"/>
</dbReference>
<evidence type="ECO:0000313" key="1">
    <source>
        <dbReference type="EMBL" id="CAD8118995.1"/>
    </source>
</evidence>
<accession>A0A8S1QVN6</accession>
<organism evidence="1 2">
    <name type="scientific">Paramecium sonneborni</name>
    <dbReference type="NCBI Taxonomy" id="65129"/>
    <lineage>
        <taxon>Eukaryota</taxon>
        <taxon>Sar</taxon>
        <taxon>Alveolata</taxon>
        <taxon>Ciliophora</taxon>
        <taxon>Intramacronucleata</taxon>
        <taxon>Oligohymenophorea</taxon>
        <taxon>Peniculida</taxon>
        <taxon>Parameciidae</taxon>
        <taxon>Paramecium</taxon>
    </lineage>
</organism>
<proteinExistence type="predicted"/>
<evidence type="ECO:0000313" key="2">
    <source>
        <dbReference type="Proteomes" id="UP000692954"/>
    </source>
</evidence>
<reference evidence="1" key="1">
    <citation type="submission" date="2021-01" db="EMBL/GenBank/DDBJ databases">
        <authorList>
            <consortium name="Genoscope - CEA"/>
            <person name="William W."/>
        </authorList>
    </citation>
    <scope>NUCLEOTIDE SEQUENCE</scope>
</reference>
<dbReference type="EMBL" id="CAJJDN010000119">
    <property type="protein sequence ID" value="CAD8118995.1"/>
    <property type="molecule type" value="Genomic_DNA"/>
</dbReference>